<evidence type="ECO:0000313" key="11">
    <source>
        <dbReference type="Proteomes" id="UP000245380"/>
    </source>
</evidence>
<comment type="subcellular location">
    <subcellularLocation>
        <location evidence="1">Cell membrane</location>
        <topology evidence="1">Multi-pass membrane protein</topology>
    </subcellularLocation>
</comment>
<keyword evidence="6 7" id="KW-0472">Membrane</keyword>
<keyword evidence="4 7" id="KW-0812">Transmembrane</keyword>
<evidence type="ECO:0000256" key="1">
    <source>
        <dbReference type="ARBA" id="ARBA00004651"/>
    </source>
</evidence>
<keyword evidence="3" id="KW-1003">Cell membrane</keyword>
<evidence type="ECO:0000259" key="9">
    <source>
        <dbReference type="Pfam" id="PF06750"/>
    </source>
</evidence>
<comment type="similarity">
    <text evidence="2">Belongs to the peptidase A24 family.</text>
</comment>
<evidence type="ECO:0000256" key="6">
    <source>
        <dbReference type="ARBA" id="ARBA00023136"/>
    </source>
</evidence>
<feature type="domain" description="Prepilin type IV endopeptidase peptidase" evidence="8">
    <location>
        <begin position="105"/>
        <end position="208"/>
    </location>
</feature>
<feature type="transmembrane region" description="Helical" evidence="7">
    <location>
        <begin position="74"/>
        <end position="94"/>
    </location>
</feature>
<feature type="transmembrane region" description="Helical" evidence="7">
    <location>
        <begin position="100"/>
        <end position="120"/>
    </location>
</feature>
<evidence type="ECO:0000256" key="4">
    <source>
        <dbReference type="ARBA" id="ARBA00022692"/>
    </source>
</evidence>
<dbReference type="Proteomes" id="UP000245380">
    <property type="component" value="Unassembled WGS sequence"/>
</dbReference>
<sequence length="251" mass="27421">MVTLVAVLMGIYGLVFGSFFGVVGMRVPKGESIVTPPSHCPACGRKLAAYELIPVISWLLLRGKCRTCHSSVSVLYPLVEIVTGVFFVLTWLHFRWTPEFLIALFTTSILVIVSVSDFLTFRLPNQIVLPSISLLFVLRLFFHPLGMGSYLMGAFIGFLLIYSIALISKGGMGFGDAKLFFLVGLYVGFAQTVFTLLLASVLGAGVGIVLRLIGKLQKRAAIPFGPYIASAAIFIHLYGSSFIAWYMGQFS</sequence>
<dbReference type="InterPro" id="IPR010627">
    <property type="entry name" value="Prepilin_pept_A24_N"/>
</dbReference>
<accession>A0A2U3DC37</accession>
<evidence type="ECO:0000256" key="3">
    <source>
        <dbReference type="ARBA" id="ARBA00022475"/>
    </source>
</evidence>
<dbReference type="GO" id="GO:0005886">
    <property type="term" value="C:plasma membrane"/>
    <property type="evidence" value="ECO:0007669"/>
    <property type="project" value="UniProtKB-SubCell"/>
</dbReference>
<evidence type="ECO:0000313" key="10">
    <source>
        <dbReference type="EMBL" id="PWI58838.1"/>
    </source>
</evidence>
<dbReference type="Pfam" id="PF06750">
    <property type="entry name" value="A24_N_bact"/>
    <property type="match status" value="1"/>
</dbReference>
<gene>
    <name evidence="10" type="ORF">BM613_01735</name>
</gene>
<feature type="transmembrane region" description="Helical" evidence="7">
    <location>
        <begin position="224"/>
        <end position="247"/>
    </location>
</feature>
<organism evidence="10 11">
    <name type="scientific">Sulfoacidibacillus thermotolerans</name>
    <name type="common">Acidibacillus sulfuroxidans</name>
    <dbReference type="NCBI Taxonomy" id="1765684"/>
    <lineage>
        <taxon>Bacteria</taxon>
        <taxon>Bacillati</taxon>
        <taxon>Bacillota</taxon>
        <taxon>Bacilli</taxon>
        <taxon>Bacillales</taxon>
        <taxon>Alicyclobacillaceae</taxon>
        <taxon>Sulfoacidibacillus</taxon>
    </lineage>
</organism>
<dbReference type="InterPro" id="IPR000045">
    <property type="entry name" value="Prepilin_IV_endopep_pep"/>
</dbReference>
<dbReference type="InterPro" id="IPR050882">
    <property type="entry name" value="Prepilin_peptidase/N-MTase"/>
</dbReference>
<name>A0A2U3DC37_SULT2</name>
<dbReference type="GO" id="GO:0006465">
    <property type="term" value="P:signal peptide processing"/>
    <property type="evidence" value="ECO:0007669"/>
    <property type="project" value="TreeGrafter"/>
</dbReference>
<dbReference type="GO" id="GO:0004190">
    <property type="term" value="F:aspartic-type endopeptidase activity"/>
    <property type="evidence" value="ECO:0007669"/>
    <property type="project" value="InterPro"/>
</dbReference>
<proteinExistence type="inferred from homology"/>
<dbReference type="AlphaFoldDB" id="A0A2U3DC37"/>
<feature type="transmembrane region" description="Helical" evidence="7">
    <location>
        <begin position="179"/>
        <end position="212"/>
    </location>
</feature>
<dbReference type="EMBL" id="MPDK01000002">
    <property type="protein sequence ID" value="PWI58838.1"/>
    <property type="molecule type" value="Genomic_DNA"/>
</dbReference>
<evidence type="ECO:0000256" key="2">
    <source>
        <dbReference type="ARBA" id="ARBA00005801"/>
    </source>
</evidence>
<dbReference type="PANTHER" id="PTHR30487:SF0">
    <property type="entry name" value="PREPILIN LEADER PEPTIDASE_N-METHYLTRANSFERASE-RELATED"/>
    <property type="match status" value="1"/>
</dbReference>
<keyword evidence="11" id="KW-1185">Reference proteome</keyword>
<reference evidence="10 11" key="1">
    <citation type="submission" date="2016-11" db="EMBL/GenBank/DDBJ databases">
        <title>Comparative genomics of Acidibacillus ferroxidans species.</title>
        <authorList>
            <person name="Oliveira G."/>
            <person name="Nunes G."/>
            <person name="Oliveira R."/>
            <person name="Araujo F."/>
            <person name="Salim A."/>
            <person name="Scholte L."/>
            <person name="Morais D."/>
            <person name="Nancucheo I."/>
            <person name="Johnson D.B."/>
            <person name="Grail B."/>
            <person name="Bittencourt J."/>
            <person name="Valadares R."/>
        </authorList>
    </citation>
    <scope>NUCLEOTIDE SEQUENCE [LARGE SCALE GENOMIC DNA]</scope>
    <source>
        <strain evidence="10 11">Y002</strain>
    </source>
</reference>
<evidence type="ECO:0008006" key="12">
    <source>
        <dbReference type="Google" id="ProtNLM"/>
    </source>
</evidence>
<comment type="caution">
    <text evidence="10">The sequence shown here is derived from an EMBL/GenBank/DDBJ whole genome shotgun (WGS) entry which is preliminary data.</text>
</comment>
<feature type="domain" description="Prepilin peptidase A24 N-terminal" evidence="9">
    <location>
        <begin position="11"/>
        <end position="94"/>
    </location>
</feature>
<keyword evidence="5 7" id="KW-1133">Transmembrane helix</keyword>
<evidence type="ECO:0000256" key="7">
    <source>
        <dbReference type="SAM" id="Phobius"/>
    </source>
</evidence>
<evidence type="ECO:0000259" key="8">
    <source>
        <dbReference type="Pfam" id="PF01478"/>
    </source>
</evidence>
<protein>
    <recommendedName>
        <fullName evidence="12">Prepilin peptidase</fullName>
    </recommendedName>
</protein>
<feature type="transmembrane region" description="Helical" evidence="7">
    <location>
        <begin position="6"/>
        <end position="25"/>
    </location>
</feature>
<feature type="transmembrane region" description="Helical" evidence="7">
    <location>
        <begin position="148"/>
        <end position="167"/>
    </location>
</feature>
<dbReference type="PANTHER" id="PTHR30487">
    <property type="entry name" value="TYPE 4 PREPILIN-LIKE PROTEINS LEADER PEPTIDE-PROCESSING ENZYME"/>
    <property type="match status" value="1"/>
</dbReference>
<evidence type="ECO:0000256" key="5">
    <source>
        <dbReference type="ARBA" id="ARBA00022989"/>
    </source>
</evidence>
<dbReference type="Pfam" id="PF01478">
    <property type="entry name" value="Peptidase_A24"/>
    <property type="match status" value="1"/>
</dbReference>
<dbReference type="Gene3D" id="1.20.120.1220">
    <property type="match status" value="1"/>
</dbReference>